<dbReference type="SMART" id="SM00100">
    <property type="entry name" value="cNMP"/>
    <property type="match status" value="1"/>
</dbReference>
<dbReference type="InterPro" id="IPR012318">
    <property type="entry name" value="HTH_CRP"/>
</dbReference>
<evidence type="ECO:0000259" key="4">
    <source>
        <dbReference type="PROSITE" id="PS50042"/>
    </source>
</evidence>
<keyword evidence="3" id="KW-0804">Transcription</keyword>
<dbReference type="PROSITE" id="PS50042">
    <property type="entry name" value="CNMP_BINDING_3"/>
    <property type="match status" value="1"/>
</dbReference>
<dbReference type="InterPro" id="IPR018490">
    <property type="entry name" value="cNMP-bd_dom_sf"/>
</dbReference>
<dbReference type="InterPro" id="IPR036390">
    <property type="entry name" value="WH_DNA-bd_sf"/>
</dbReference>
<dbReference type="PANTHER" id="PTHR47823">
    <property type="entry name" value="ION_TRANS DOMAIN-CONTAINING PROTEIN"/>
    <property type="match status" value="1"/>
</dbReference>
<dbReference type="PROSITE" id="PS51063">
    <property type="entry name" value="HTH_CRP_2"/>
    <property type="match status" value="1"/>
</dbReference>
<dbReference type="InterPro" id="IPR000595">
    <property type="entry name" value="cNMP-bd_dom"/>
</dbReference>
<dbReference type="Proteomes" id="UP000183918">
    <property type="component" value="Unassembled WGS sequence"/>
</dbReference>
<keyword evidence="7" id="KW-1185">Reference proteome</keyword>
<keyword evidence="1" id="KW-0805">Transcription regulation</keyword>
<organism evidence="6 7">
    <name type="scientific">Lachnobacterium bovis DSM 14045</name>
    <dbReference type="NCBI Taxonomy" id="1122142"/>
    <lineage>
        <taxon>Bacteria</taxon>
        <taxon>Bacillati</taxon>
        <taxon>Bacillota</taxon>
        <taxon>Clostridia</taxon>
        <taxon>Lachnospirales</taxon>
        <taxon>Lachnospiraceae</taxon>
        <taxon>Lachnobacterium</taxon>
    </lineage>
</organism>
<evidence type="ECO:0000256" key="1">
    <source>
        <dbReference type="ARBA" id="ARBA00023015"/>
    </source>
</evidence>
<feature type="domain" description="Cyclic nucleotide-binding" evidence="4">
    <location>
        <begin position="13"/>
        <end position="136"/>
    </location>
</feature>
<accession>A0A1H3EWJ1</accession>
<evidence type="ECO:0000256" key="2">
    <source>
        <dbReference type="ARBA" id="ARBA00023125"/>
    </source>
</evidence>
<keyword evidence="6" id="KW-0808">Transferase</keyword>
<sequence length="222" mass="25078">MEKYLPLLKNTTLFSGISVDEIKNMLGCLSARIAKYSKNEFILRSGDNIHQIGIILSGTAMVIREDYWGNRTIITELTPGIIFGESYAAISYMPAESSVVANEECQIMFLNIKKIITVCSSVCSYHSRLIQNMLTTIAKKNINLTQKIDFMSKKTIREKLLAYLSVESNKAKNPSFTIPFNRQQLADYLSVDRSALSNEISKLQNEGILTSSRNHFILHQIQ</sequence>
<dbReference type="Pfam" id="PF13545">
    <property type="entry name" value="HTH_Crp_2"/>
    <property type="match status" value="1"/>
</dbReference>
<evidence type="ECO:0000313" key="6">
    <source>
        <dbReference type="EMBL" id="SDX82299.1"/>
    </source>
</evidence>
<dbReference type="GO" id="GO:0003677">
    <property type="term" value="F:DNA binding"/>
    <property type="evidence" value="ECO:0007669"/>
    <property type="project" value="UniProtKB-KW"/>
</dbReference>
<keyword evidence="6" id="KW-0418">Kinase</keyword>
<dbReference type="EMBL" id="FNPG01000004">
    <property type="protein sequence ID" value="SDX82299.1"/>
    <property type="molecule type" value="Genomic_DNA"/>
</dbReference>
<evidence type="ECO:0000313" key="7">
    <source>
        <dbReference type="Proteomes" id="UP000183918"/>
    </source>
</evidence>
<dbReference type="GO" id="GO:0006355">
    <property type="term" value="P:regulation of DNA-templated transcription"/>
    <property type="evidence" value="ECO:0007669"/>
    <property type="project" value="InterPro"/>
</dbReference>
<dbReference type="AlphaFoldDB" id="A0A1H3EWJ1"/>
<dbReference type="CDD" id="cd00038">
    <property type="entry name" value="CAP_ED"/>
    <property type="match status" value="1"/>
</dbReference>
<evidence type="ECO:0000256" key="3">
    <source>
        <dbReference type="ARBA" id="ARBA00023163"/>
    </source>
</evidence>
<proteinExistence type="predicted"/>
<dbReference type="SUPFAM" id="SSF51206">
    <property type="entry name" value="cAMP-binding domain-like"/>
    <property type="match status" value="1"/>
</dbReference>
<feature type="domain" description="HTH crp-type" evidence="5">
    <location>
        <begin position="154"/>
        <end position="222"/>
    </location>
</feature>
<dbReference type="Gene3D" id="2.60.120.10">
    <property type="entry name" value="Jelly Rolls"/>
    <property type="match status" value="1"/>
</dbReference>
<dbReference type="GO" id="GO:0016301">
    <property type="term" value="F:kinase activity"/>
    <property type="evidence" value="ECO:0007669"/>
    <property type="project" value="UniProtKB-KW"/>
</dbReference>
<dbReference type="SUPFAM" id="SSF46785">
    <property type="entry name" value="Winged helix' DNA-binding domain"/>
    <property type="match status" value="1"/>
</dbReference>
<reference evidence="6 7" key="1">
    <citation type="submission" date="2016-10" db="EMBL/GenBank/DDBJ databases">
        <authorList>
            <person name="de Groot N.N."/>
        </authorList>
    </citation>
    <scope>NUCLEOTIDE SEQUENCE [LARGE SCALE GENOMIC DNA]</scope>
    <source>
        <strain evidence="6 7">DSM 14045</strain>
    </source>
</reference>
<evidence type="ECO:0000259" key="5">
    <source>
        <dbReference type="PROSITE" id="PS51063"/>
    </source>
</evidence>
<dbReference type="PANTHER" id="PTHR47823:SF9">
    <property type="entry name" value="CHROMOSOME UNDETERMINED SCAFFOLD_10, WHOLE GENOME SHOTGUN SEQUENCE"/>
    <property type="match status" value="1"/>
</dbReference>
<keyword evidence="2" id="KW-0238">DNA-binding</keyword>
<dbReference type="OrthoDB" id="9774616at2"/>
<dbReference type="Pfam" id="PF00027">
    <property type="entry name" value="cNMP_binding"/>
    <property type="match status" value="1"/>
</dbReference>
<dbReference type="InterPro" id="IPR014710">
    <property type="entry name" value="RmlC-like_jellyroll"/>
</dbReference>
<dbReference type="RefSeq" id="WP_074714742.1">
    <property type="nucleotide sequence ID" value="NZ_FNPG01000004.1"/>
</dbReference>
<name>A0A1H3EWJ1_9FIRM</name>
<dbReference type="STRING" id="1122142.SAMN02910414_00012"/>
<protein>
    <submittedName>
        <fullName evidence="6">cAMP-binding domain of CRP or a regulatory subunit of cAMP-dependent protein kinases</fullName>
    </submittedName>
</protein>
<gene>
    <name evidence="6" type="ORF">SAMN02910414_00012</name>
</gene>